<evidence type="ECO:0000313" key="8">
    <source>
        <dbReference type="EMBL" id="TPX37326.1"/>
    </source>
</evidence>
<evidence type="ECO:0000256" key="1">
    <source>
        <dbReference type="ARBA" id="ARBA00022723"/>
    </source>
</evidence>
<feature type="region of interest" description="Disordered" evidence="6">
    <location>
        <begin position="348"/>
        <end position="398"/>
    </location>
</feature>
<evidence type="ECO:0000256" key="2">
    <source>
        <dbReference type="ARBA" id="ARBA00022737"/>
    </source>
</evidence>
<dbReference type="SMART" id="SM00356">
    <property type="entry name" value="ZnF_C3H1"/>
    <property type="match status" value="2"/>
</dbReference>
<dbReference type="VEuPathDB" id="FungiDB:SeMB42_g06937"/>
<dbReference type="Proteomes" id="UP000320475">
    <property type="component" value="Unassembled WGS sequence"/>
</dbReference>
<feature type="compositionally biased region" description="Polar residues" evidence="6">
    <location>
        <begin position="348"/>
        <end position="358"/>
    </location>
</feature>
<dbReference type="InterPro" id="IPR000571">
    <property type="entry name" value="Znf_CCCH"/>
</dbReference>
<evidence type="ECO:0000256" key="3">
    <source>
        <dbReference type="ARBA" id="ARBA00022771"/>
    </source>
</evidence>
<evidence type="ECO:0000259" key="7">
    <source>
        <dbReference type="PROSITE" id="PS50103"/>
    </source>
</evidence>
<comment type="caution">
    <text evidence="8">The sequence shown here is derived from an EMBL/GenBank/DDBJ whole genome shotgun (WGS) entry which is preliminary data.</text>
</comment>
<organism evidence="8 10">
    <name type="scientific">Synchytrium endobioticum</name>
    <dbReference type="NCBI Taxonomy" id="286115"/>
    <lineage>
        <taxon>Eukaryota</taxon>
        <taxon>Fungi</taxon>
        <taxon>Fungi incertae sedis</taxon>
        <taxon>Chytridiomycota</taxon>
        <taxon>Chytridiomycota incertae sedis</taxon>
        <taxon>Chytridiomycetes</taxon>
        <taxon>Synchytriales</taxon>
        <taxon>Synchytriaceae</taxon>
        <taxon>Synchytrium</taxon>
    </lineage>
</organism>
<gene>
    <name evidence="9" type="ORF">SeLEV6574_g06439</name>
    <name evidence="8" type="ORF">SeMB42_g06937</name>
</gene>
<keyword evidence="10" id="KW-1185">Reference proteome</keyword>
<proteinExistence type="predicted"/>
<dbReference type="SUPFAM" id="SSF90229">
    <property type="entry name" value="CCCH zinc finger"/>
    <property type="match status" value="2"/>
</dbReference>
<feature type="zinc finger region" description="C3H1-type" evidence="5">
    <location>
        <begin position="110"/>
        <end position="139"/>
    </location>
</feature>
<reference evidence="10 11" key="1">
    <citation type="journal article" date="2019" name="Sci. Rep.">
        <title>Comparative genomics of chytrid fungi reveal insights into the obligate biotrophic and pathogenic lifestyle of Synchytrium endobioticum.</title>
        <authorList>
            <person name="van de Vossenberg B.T.L.H."/>
            <person name="Warris S."/>
            <person name="Nguyen H.D.T."/>
            <person name="van Gent-Pelzer M.P.E."/>
            <person name="Joly D.L."/>
            <person name="van de Geest H.C."/>
            <person name="Bonants P.J.M."/>
            <person name="Smith D.S."/>
            <person name="Levesque C.A."/>
            <person name="van der Lee T.A.J."/>
        </authorList>
    </citation>
    <scope>NUCLEOTIDE SEQUENCE [LARGE SCALE GENOMIC DNA]</scope>
    <source>
        <strain evidence="9 11">LEV6574</strain>
        <strain evidence="8 10">MB42</strain>
    </source>
</reference>
<protein>
    <recommendedName>
        <fullName evidence="7">C3H1-type domain-containing protein</fullName>
    </recommendedName>
</protein>
<feature type="region of interest" description="Disordered" evidence="6">
    <location>
        <begin position="194"/>
        <end position="219"/>
    </location>
</feature>
<dbReference type="InterPro" id="IPR045877">
    <property type="entry name" value="ZFP36-like"/>
</dbReference>
<accession>A0A507CGY6</accession>
<feature type="zinc finger region" description="C3H1-type" evidence="5">
    <location>
        <begin position="149"/>
        <end position="177"/>
    </location>
</feature>
<keyword evidence="1 5" id="KW-0479">Metal-binding</keyword>
<evidence type="ECO:0000256" key="4">
    <source>
        <dbReference type="ARBA" id="ARBA00022833"/>
    </source>
</evidence>
<dbReference type="EMBL" id="QEAN01000431">
    <property type="protein sequence ID" value="TPX37326.1"/>
    <property type="molecule type" value="Genomic_DNA"/>
</dbReference>
<dbReference type="FunFam" id="4.10.1000.10:FF:000002">
    <property type="entry name" value="Zinc finger protein 36, C3H1 type-like 1"/>
    <property type="match status" value="1"/>
</dbReference>
<dbReference type="AlphaFoldDB" id="A0A507CGY6"/>
<keyword evidence="2" id="KW-0677">Repeat</keyword>
<name>A0A507CGY6_9FUNG</name>
<dbReference type="FunFam" id="4.10.1000.10:FF:000001">
    <property type="entry name" value="zinc finger CCCH domain-containing protein 15-like"/>
    <property type="match status" value="1"/>
</dbReference>
<evidence type="ECO:0000256" key="5">
    <source>
        <dbReference type="PROSITE-ProRule" id="PRU00723"/>
    </source>
</evidence>
<dbReference type="STRING" id="286115.A0A507CGY6"/>
<sequence>MSHPYYQDPLSYIPSPPSSLSPFCQAASPVHPPSRPLNHQLLLNPPYEAPAHAAHAVHAAPAVYPAQYHLHDPFPSPSSRAALPQLAVITSQSTAVSNQLQPLLPRRATLYKTELCRSWEETGGQCKYADKCQFAHGIDELRPVDRHPRYKTEMCRTFWEKGSCPYGKRCCFIHTERDADLKLPSLDRRYLLLRDPHPHPASPQIPSPVSTSTPTSPPGVELVTPTMGRCNSASKVRPSVAVNETASVMRARSTGHEALTSVDLQALKRVSTDPLIPPSRRQSTLSLRSFPDSDYAVPLQLVGSNTSTAKLGRHLSDSTKNGSSFITRNNVASPTSNFFHDQSTAIVRSSPPHNTSIGSAELESDQARPATTMQKKHPRTRNSTCGRAQGRPQPTKPRHISMSQMLRHNTPLPSFGVV</sequence>
<keyword evidence="4 5" id="KW-0862">Zinc</keyword>
<dbReference type="GO" id="GO:0008270">
    <property type="term" value="F:zinc ion binding"/>
    <property type="evidence" value="ECO:0007669"/>
    <property type="project" value="UniProtKB-KW"/>
</dbReference>
<feature type="domain" description="C3H1-type" evidence="7">
    <location>
        <begin position="149"/>
        <end position="177"/>
    </location>
</feature>
<evidence type="ECO:0000313" key="10">
    <source>
        <dbReference type="Proteomes" id="UP000317494"/>
    </source>
</evidence>
<evidence type="ECO:0000313" key="9">
    <source>
        <dbReference type="EMBL" id="TPX40734.1"/>
    </source>
</evidence>
<dbReference type="Pfam" id="PF00642">
    <property type="entry name" value="zf-CCCH"/>
    <property type="match status" value="2"/>
</dbReference>
<dbReference type="PROSITE" id="PS50103">
    <property type="entry name" value="ZF_C3H1"/>
    <property type="match status" value="2"/>
</dbReference>
<dbReference type="Gene3D" id="4.10.1000.10">
    <property type="entry name" value="Zinc finger, CCCH-type"/>
    <property type="match status" value="2"/>
</dbReference>
<dbReference type="EMBL" id="QEAM01000364">
    <property type="protein sequence ID" value="TPX40734.1"/>
    <property type="molecule type" value="Genomic_DNA"/>
</dbReference>
<dbReference type="PANTHER" id="PTHR12547:SF18">
    <property type="entry name" value="PROTEIN TIS11"/>
    <property type="match status" value="1"/>
</dbReference>
<evidence type="ECO:0000256" key="6">
    <source>
        <dbReference type="SAM" id="MobiDB-lite"/>
    </source>
</evidence>
<dbReference type="OrthoDB" id="410307at2759"/>
<dbReference type="GO" id="GO:0003729">
    <property type="term" value="F:mRNA binding"/>
    <property type="evidence" value="ECO:0007669"/>
    <property type="project" value="InterPro"/>
</dbReference>
<dbReference type="PANTHER" id="PTHR12547">
    <property type="entry name" value="CCCH ZINC FINGER/TIS11-RELATED"/>
    <property type="match status" value="1"/>
</dbReference>
<evidence type="ECO:0000313" key="11">
    <source>
        <dbReference type="Proteomes" id="UP000320475"/>
    </source>
</evidence>
<feature type="domain" description="C3H1-type" evidence="7">
    <location>
        <begin position="110"/>
        <end position="139"/>
    </location>
</feature>
<keyword evidence="3 5" id="KW-0863">Zinc-finger</keyword>
<dbReference type="Proteomes" id="UP000317494">
    <property type="component" value="Unassembled WGS sequence"/>
</dbReference>
<dbReference type="InterPro" id="IPR036855">
    <property type="entry name" value="Znf_CCCH_sf"/>
</dbReference>